<comment type="caution">
    <text evidence="5">The sequence shown here is derived from an EMBL/GenBank/DDBJ whole genome shotgun (WGS) entry which is preliminary data.</text>
</comment>
<dbReference type="STRING" id="411463.EUBVEN_01001"/>
<evidence type="ECO:0000259" key="4">
    <source>
        <dbReference type="PROSITE" id="PS50956"/>
    </source>
</evidence>
<dbReference type="AlphaFoldDB" id="A5Z5M1"/>
<evidence type="ECO:0000313" key="5">
    <source>
        <dbReference type="EMBL" id="EDM51696.1"/>
    </source>
</evidence>
<dbReference type="PRINTS" id="PR00033">
    <property type="entry name" value="HTHASNC"/>
</dbReference>
<organism evidence="5 6">
    <name type="scientific">Eubacterium ventriosum ATCC 27560</name>
    <dbReference type="NCBI Taxonomy" id="411463"/>
    <lineage>
        <taxon>Bacteria</taxon>
        <taxon>Bacillati</taxon>
        <taxon>Bacillota</taxon>
        <taxon>Clostridia</taxon>
        <taxon>Eubacteriales</taxon>
        <taxon>Eubacteriaceae</taxon>
        <taxon>Eubacterium</taxon>
    </lineage>
</organism>
<feature type="domain" description="HTH asnC-type" evidence="4">
    <location>
        <begin position="17"/>
        <end position="78"/>
    </location>
</feature>
<dbReference type="Pfam" id="PF13412">
    <property type="entry name" value="HTH_24"/>
    <property type="match status" value="1"/>
</dbReference>
<dbReference type="Pfam" id="PF01037">
    <property type="entry name" value="AsnC_trans_reg"/>
    <property type="match status" value="1"/>
</dbReference>
<reference evidence="5 6" key="1">
    <citation type="submission" date="2007-03" db="EMBL/GenBank/DDBJ databases">
        <authorList>
            <person name="Fulton L."/>
            <person name="Clifton S."/>
            <person name="Fulton B."/>
            <person name="Xu J."/>
            <person name="Minx P."/>
            <person name="Pepin K.H."/>
            <person name="Johnson M."/>
            <person name="Thiruvilangam P."/>
            <person name="Bhonagiri V."/>
            <person name="Nash W.E."/>
            <person name="Mardis E.R."/>
            <person name="Wilson R.K."/>
        </authorList>
    </citation>
    <scope>NUCLEOTIDE SEQUENCE [LARGE SCALE GENOMIC DNA]</scope>
    <source>
        <strain evidence="5 6">ATCC 27560</strain>
    </source>
</reference>
<dbReference type="InterPro" id="IPR019887">
    <property type="entry name" value="Tscrpt_reg_AsnC/Lrp_C"/>
</dbReference>
<accession>A5Z5M1</accession>
<dbReference type="InterPro" id="IPR036388">
    <property type="entry name" value="WH-like_DNA-bd_sf"/>
</dbReference>
<sequence length="164" mass="18477">MLKNIILKGVLLMRHELDHIDEQIIKLLHENARIPLKTIASQVFLSSPAVSARIERLEQAGIITGYTAKVNPAELGYHIKAFINLEVNPGQKKDFYPYIKSCNNVIECNCVTGDYAMLVEVMFKSTEELDHFIGELQTFGSTKTQIVFSTSVEHRGIPLSTEEE</sequence>
<dbReference type="InterPro" id="IPR011008">
    <property type="entry name" value="Dimeric_a/b-barrel"/>
</dbReference>
<dbReference type="GO" id="GO:0043200">
    <property type="term" value="P:response to amino acid"/>
    <property type="evidence" value="ECO:0007669"/>
    <property type="project" value="TreeGrafter"/>
</dbReference>
<keyword evidence="2" id="KW-0238">DNA-binding</keyword>
<reference evidence="5 6" key="2">
    <citation type="submission" date="2007-04" db="EMBL/GenBank/DDBJ databases">
        <title>Draft genome sequence of Eubacterium ventriosum (ATCC 27560).</title>
        <authorList>
            <person name="Sudarsanam P."/>
            <person name="Ley R."/>
            <person name="Guruge J."/>
            <person name="Turnbaugh P.J."/>
            <person name="Mahowald M."/>
            <person name="Liep D."/>
            <person name="Gordon J."/>
        </authorList>
    </citation>
    <scope>NUCLEOTIDE SEQUENCE [LARGE SCALE GENOMIC DNA]</scope>
    <source>
        <strain evidence="5 6">ATCC 27560</strain>
    </source>
</reference>
<dbReference type="InterPro" id="IPR000485">
    <property type="entry name" value="AsnC-type_HTH_dom"/>
</dbReference>
<evidence type="ECO:0000256" key="3">
    <source>
        <dbReference type="ARBA" id="ARBA00023163"/>
    </source>
</evidence>
<evidence type="ECO:0000313" key="6">
    <source>
        <dbReference type="Proteomes" id="UP000006000"/>
    </source>
</evidence>
<gene>
    <name evidence="5" type="ORF">EUBVEN_01001</name>
</gene>
<dbReference type="SUPFAM" id="SSF46785">
    <property type="entry name" value="Winged helix' DNA-binding domain"/>
    <property type="match status" value="1"/>
</dbReference>
<dbReference type="SUPFAM" id="SSF54909">
    <property type="entry name" value="Dimeric alpha+beta barrel"/>
    <property type="match status" value="1"/>
</dbReference>
<dbReference type="Proteomes" id="UP000006000">
    <property type="component" value="Unassembled WGS sequence"/>
</dbReference>
<dbReference type="Gene3D" id="3.30.70.920">
    <property type="match status" value="1"/>
</dbReference>
<dbReference type="EMBL" id="AAVL02000031">
    <property type="protein sequence ID" value="EDM51696.1"/>
    <property type="molecule type" value="Genomic_DNA"/>
</dbReference>
<dbReference type="GO" id="GO:0005829">
    <property type="term" value="C:cytosol"/>
    <property type="evidence" value="ECO:0007669"/>
    <property type="project" value="TreeGrafter"/>
</dbReference>
<dbReference type="PANTHER" id="PTHR30154">
    <property type="entry name" value="LEUCINE-RESPONSIVE REGULATORY PROTEIN"/>
    <property type="match status" value="1"/>
</dbReference>
<keyword evidence="3" id="KW-0804">Transcription</keyword>
<protein>
    <submittedName>
        <fullName evidence="5">Transcriptional regulator, AsnC family</fullName>
    </submittedName>
</protein>
<keyword evidence="1" id="KW-0805">Transcription regulation</keyword>
<dbReference type="HOGENOM" id="CLU_091233_3_1_9"/>
<dbReference type="GO" id="GO:0043565">
    <property type="term" value="F:sequence-specific DNA binding"/>
    <property type="evidence" value="ECO:0007669"/>
    <property type="project" value="InterPro"/>
</dbReference>
<evidence type="ECO:0000256" key="2">
    <source>
        <dbReference type="ARBA" id="ARBA00023125"/>
    </source>
</evidence>
<dbReference type="SMART" id="SM00344">
    <property type="entry name" value="HTH_ASNC"/>
    <property type="match status" value="1"/>
</dbReference>
<dbReference type="Gene3D" id="1.10.10.10">
    <property type="entry name" value="Winged helix-like DNA-binding domain superfamily/Winged helix DNA-binding domain"/>
    <property type="match status" value="1"/>
</dbReference>
<dbReference type="InterPro" id="IPR019888">
    <property type="entry name" value="Tscrpt_reg_AsnC-like"/>
</dbReference>
<dbReference type="PANTHER" id="PTHR30154:SF34">
    <property type="entry name" value="TRANSCRIPTIONAL REGULATOR AZLB"/>
    <property type="match status" value="1"/>
</dbReference>
<name>A5Z5M1_9FIRM</name>
<dbReference type="InterPro" id="IPR036390">
    <property type="entry name" value="WH_DNA-bd_sf"/>
</dbReference>
<proteinExistence type="predicted"/>
<dbReference type="eggNOG" id="COG1522">
    <property type="taxonomic scope" value="Bacteria"/>
</dbReference>
<evidence type="ECO:0000256" key="1">
    <source>
        <dbReference type="ARBA" id="ARBA00023015"/>
    </source>
</evidence>
<dbReference type="PROSITE" id="PS50956">
    <property type="entry name" value="HTH_ASNC_2"/>
    <property type="match status" value="1"/>
</dbReference>